<accession>A0A2I0VI43</accession>
<keyword evidence="2" id="KW-1133">Transmembrane helix</keyword>
<feature type="transmembrane region" description="Helical" evidence="2">
    <location>
        <begin position="128"/>
        <end position="146"/>
    </location>
</feature>
<organism evidence="3 4">
    <name type="scientific">Dendrobium catenatum</name>
    <dbReference type="NCBI Taxonomy" id="906689"/>
    <lineage>
        <taxon>Eukaryota</taxon>
        <taxon>Viridiplantae</taxon>
        <taxon>Streptophyta</taxon>
        <taxon>Embryophyta</taxon>
        <taxon>Tracheophyta</taxon>
        <taxon>Spermatophyta</taxon>
        <taxon>Magnoliopsida</taxon>
        <taxon>Liliopsida</taxon>
        <taxon>Asparagales</taxon>
        <taxon>Orchidaceae</taxon>
        <taxon>Epidendroideae</taxon>
        <taxon>Malaxideae</taxon>
        <taxon>Dendrobiinae</taxon>
        <taxon>Dendrobium</taxon>
    </lineage>
</organism>
<dbReference type="EMBL" id="KZ503536">
    <property type="protein sequence ID" value="PKU63086.1"/>
    <property type="molecule type" value="Genomic_DNA"/>
</dbReference>
<feature type="region of interest" description="Disordered" evidence="1">
    <location>
        <begin position="1"/>
        <end position="32"/>
    </location>
</feature>
<feature type="transmembrane region" description="Helical" evidence="2">
    <location>
        <begin position="158"/>
        <end position="178"/>
    </location>
</feature>
<keyword evidence="2" id="KW-0472">Membrane</keyword>
<proteinExistence type="predicted"/>
<keyword evidence="4" id="KW-1185">Reference proteome</keyword>
<evidence type="ECO:0000256" key="1">
    <source>
        <dbReference type="SAM" id="MobiDB-lite"/>
    </source>
</evidence>
<protein>
    <submittedName>
        <fullName evidence="3">Uncharacterized protein</fullName>
    </submittedName>
</protein>
<gene>
    <name evidence="3" type="ORF">MA16_Dca024915</name>
</gene>
<reference evidence="3 4" key="1">
    <citation type="journal article" date="2016" name="Sci. Rep.">
        <title>The Dendrobium catenatum Lindl. genome sequence provides insights into polysaccharide synthase, floral development and adaptive evolution.</title>
        <authorList>
            <person name="Zhang G.Q."/>
            <person name="Xu Q."/>
            <person name="Bian C."/>
            <person name="Tsai W.C."/>
            <person name="Yeh C.M."/>
            <person name="Liu K.W."/>
            <person name="Yoshida K."/>
            <person name="Zhang L.S."/>
            <person name="Chang S.B."/>
            <person name="Chen F."/>
            <person name="Shi Y."/>
            <person name="Su Y.Y."/>
            <person name="Zhang Y.Q."/>
            <person name="Chen L.J."/>
            <person name="Yin Y."/>
            <person name="Lin M."/>
            <person name="Huang H."/>
            <person name="Deng H."/>
            <person name="Wang Z.W."/>
            <person name="Zhu S.L."/>
            <person name="Zhao X."/>
            <person name="Deng C."/>
            <person name="Niu S.C."/>
            <person name="Huang J."/>
            <person name="Wang M."/>
            <person name="Liu G.H."/>
            <person name="Yang H.J."/>
            <person name="Xiao X.J."/>
            <person name="Hsiao Y.Y."/>
            <person name="Wu W.L."/>
            <person name="Chen Y.Y."/>
            <person name="Mitsuda N."/>
            <person name="Ohme-Takagi M."/>
            <person name="Luo Y.B."/>
            <person name="Van de Peer Y."/>
            <person name="Liu Z.J."/>
        </authorList>
    </citation>
    <scope>NUCLEOTIDE SEQUENCE [LARGE SCALE GENOMIC DNA]</scope>
    <source>
        <tissue evidence="3">The whole plant</tissue>
    </source>
</reference>
<evidence type="ECO:0000313" key="4">
    <source>
        <dbReference type="Proteomes" id="UP000233837"/>
    </source>
</evidence>
<reference evidence="3 4" key="2">
    <citation type="journal article" date="2017" name="Nature">
        <title>The Apostasia genome and the evolution of orchids.</title>
        <authorList>
            <person name="Zhang G.Q."/>
            <person name="Liu K.W."/>
            <person name="Li Z."/>
            <person name="Lohaus R."/>
            <person name="Hsiao Y.Y."/>
            <person name="Niu S.C."/>
            <person name="Wang J.Y."/>
            <person name="Lin Y.C."/>
            <person name="Xu Q."/>
            <person name="Chen L.J."/>
            <person name="Yoshida K."/>
            <person name="Fujiwara S."/>
            <person name="Wang Z.W."/>
            <person name="Zhang Y.Q."/>
            <person name="Mitsuda N."/>
            <person name="Wang M."/>
            <person name="Liu G.H."/>
            <person name="Pecoraro L."/>
            <person name="Huang H.X."/>
            <person name="Xiao X.J."/>
            <person name="Lin M."/>
            <person name="Wu X.Y."/>
            <person name="Wu W.L."/>
            <person name="Chen Y.Y."/>
            <person name="Chang S.B."/>
            <person name="Sakamoto S."/>
            <person name="Ohme-Takagi M."/>
            <person name="Yagi M."/>
            <person name="Zeng S.J."/>
            <person name="Shen C.Y."/>
            <person name="Yeh C.M."/>
            <person name="Luo Y.B."/>
            <person name="Tsai W.C."/>
            <person name="Van de Peer Y."/>
            <person name="Liu Z.J."/>
        </authorList>
    </citation>
    <scope>NUCLEOTIDE SEQUENCE [LARGE SCALE GENOMIC DNA]</scope>
    <source>
        <tissue evidence="3">The whole plant</tissue>
    </source>
</reference>
<dbReference type="OrthoDB" id="658712at2759"/>
<name>A0A2I0VI43_9ASPA</name>
<sequence>MEVNACESIEELRPSGDPPPNPDPNPNPEPRRRIVRTKVPEVEIHLFNRGKGPIATFSTSLGGWDQDRLDVQDILEKYGFQTLYSFNSSGRGVPIRFNRKNGRSILSYTDGSLVLVDGEPKDPLVKPITKFLVGVVLISIVISVLMKDPPDWLKNLKLSMGVFPAWVLACAVVVLVRFMKRTKGLLKFVS</sequence>
<dbReference type="Proteomes" id="UP000233837">
    <property type="component" value="Unassembled WGS sequence"/>
</dbReference>
<dbReference type="PANTHER" id="PTHR35475:SF1">
    <property type="entry name" value="WD REPEAT PROTEIN"/>
    <property type="match status" value="1"/>
</dbReference>
<evidence type="ECO:0000256" key="2">
    <source>
        <dbReference type="SAM" id="Phobius"/>
    </source>
</evidence>
<evidence type="ECO:0000313" key="3">
    <source>
        <dbReference type="EMBL" id="PKU63086.1"/>
    </source>
</evidence>
<dbReference type="PANTHER" id="PTHR35475">
    <property type="entry name" value="WD REPEAT PROTEIN"/>
    <property type="match status" value="1"/>
</dbReference>
<keyword evidence="2" id="KW-0812">Transmembrane</keyword>
<feature type="compositionally biased region" description="Pro residues" evidence="1">
    <location>
        <begin position="16"/>
        <end position="28"/>
    </location>
</feature>
<dbReference type="AlphaFoldDB" id="A0A2I0VI43"/>